<evidence type="ECO:0000256" key="1">
    <source>
        <dbReference type="SAM" id="MobiDB-lite"/>
    </source>
</evidence>
<protein>
    <submittedName>
        <fullName evidence="5">Uncharacterized protein</fullName>
    </submittedName>
</protein>
<dbReference type="STRING" id="1314778.A0A5C3P514"/>
<name>A0A5C3P514_9APHY</name>
<feature type="region of interest" description="Disordered" evidence="1">
    <location>
        <begin position="299"/>
        <end position="323"/>
    </location>
</feature>
<evidence type="ECO:0000313" key="5">
    <source>
        <dbReference type="EMBL" id="TFK80873.1"/>
    </source>
</evidence>
<feature type="chain" id="PRO_5022710449" evidence="2">
    <location>
        <begin position="20"/>
        <end position="914"/>
    </location>
</feature>
<feature type="compositionally biased region" description="Acidic residues" evidence="1">
    <location>
        <begin position="307"/>
        <end position="323"/>
    </location>
</feature>
<dbReference type="Pfam" id="PF14214">
    <property type="entry name" value="Helitron_like_N"/>
    <property type="match status" value="1"/>
</dbReference>
<gene>
    <name evidence="5" type="ORF">K466DRAFT_503133</name>
</gene>
<feature type="domain" description="DUF6570" evidence="4">
    <location>
        <begin position="173"/>
        <end position="270"/>
    </location>
</feature>
<organism evidence="5 6">
    <name type="scientific">Polyporus arcularius HHB13444</name>
    <dbReference type="NCBI Taxonomy" id="1314778"/>
    <lineage>
        <taxon>Eukaryota</taxon>
        <taxon>Fungi</taxon>
        <taxon>Dikarya</taxon>
        <taxon>Basidiomycota</taxon>
        <taxon>Agaricomycotina</taxon>
        <taxon>Agaricomycetes</taxon>
        <taxon>Polyporales</taxon>
        <taxon>Polyporaceae</taxon>
        <taxon>Polyporus</taxon>
    </lineage>
</organism>
<accession>A0A5C3P514</accession>
<proteinExistence type="predicted"/>
<keyword evidence="2" id="KW-0732">Signal</keyword>
<evidence type="ECO:0000259" key="4">
    <source>
        <dbReference type="Pfam" id="PF20209"/>
    </source>
</evidence>
<dbReference type="EMBL" id="ML211692">
    <property type="protein sequence ID" value="TFK80873.1"/>
    <property type="molecule type" value="Genomic_DNA"/>
</dbReference>
<dbReference type="InParanoid" id="A0A5C3P514"/>
<reference evidence="5 6" key="1">
    <citation type="journal article" date="2019" name="Nat. Ecol. Evol.">
        <title>Megaphylogeny resolves global patterns of mushroom evolution.</title>
        <authorList>
            <person name="Varga T."/>
            <person name="Krizsan K."/>
            <person name="Foldi C."/>
            <person name="Dima B."/>
            <person name="Sanchez-Garcia M."/>
            <person name="Sanchez-Ramirez S."/>
            <person name="Szollosi G.J."/>
            <person name="Szarkandi J.G."/>
            <person name="Papp V."/>
            <person name="Albert L."/>
            <person name="Andreopoulos W."/>
            <person name="Angelini C."/>
            <person name="Antonin V."/>
            <person name="Barry K.W."/>
            <person name="Bougher N.L."/>
            <person name="Buchanan P."/>
            <person name="Buyck B."/>
            <person name="Bense V."/>
            <person name="Catcheside P."/>
            <person name="Chovatia M."/>
            <person name="Cooper J."/>
            <person name="Damon W."/>
            <person name="Desjardin D."/>
            <person name="Finy P."/>
            <person name="Geml J."/>
            <person name="Haridas S."/>
            <person name="Hughes K."/>
            <person name="Justo A."/>
            <person name="Karasinski D."/>
            <person name="Kautmanova I."/>
            <person name="Kiss B."/>
            <person name="Kocsube S."/>
            <person name="Kotiranta H."/>
            <person name="LaButti K.M."/>
            <person name="Lechner B.E."/>
            <person name="Liimatainen K."/>
            <person name="Lipzen A."/>
            <person name="Lukacs Z."/>
            <person name="Mihaltcheva S."/>
            <person name="Morgado L.N."/>
            <person name="Niskanen T."/>
            <person name="Noordeloos M.E."/>
            <person name="Ohm R.A."/>
            <person name="Ortiz-Santana B."/>
            <person name="Ovrebo C."/>
            <person name="Racz N."/>
            <person name="Riley R."/>
            <person name="Savchenko A."/>
            <person name="Shiryaev A."/>
            <person name="Soop K."/>
            <person name="Spirin V."/>
            <person name="Szebenyi C."/>
            <person name="Tomsovsky M."/>
            <person name="Tulloss R.E."/>
            <person name="Uehling J."/>
            <person name="Grigoriev I.V."/>
            <person name="Vagvolgyi C."/>
            <person name="Papp T."/>
            <person name="Martin F.M."/>
            <person name="Miettinen O."/>
            <person name="Hibbett D.S."/>
            <person name="Nagy L.G."/>
        </authorList>
    </citation>
    <scope>NUCLEOTIDE SEQUENCE [LARGE SCALE GENOMIC DNA]</scope>
    <source>
        <strain evidence="5 6">HHB13444</strain>
    </source>
</reference>
<evidence type="ECO:0000313" key="6">
    <source>
        <dbReference type="Proteomes" id="UP000308197"/>
    </source>
</evidence>
<evidence type="ECO:0000259" key="3">
    <source>
        <dbReference type="Pfam" id="PF14214"/>
    </source>
</evidence>
<feature type="domain" description="Helitron helicase-like" evidence="3">
    <location>
        <begin position="425"/>
        <end position="647"/>
    </location>
</feature>
<feature type="signal peptide" evidence="2">
    <location>
        <begin position="1"/>
        <end position="19"/>
    </location>
</feature>
<evidence type="ECO:0000256" key="2">
    <source>
        <dbReference type="SAM" id="SignalP"/>
    </source>
</evidence>
<keyword evidence="6" id="KW-1185">Reference proteome</keyword>
<dbReference type="AlphaFoldDB" id="A0A5C3P514"/>
<dbReference type="Proteomes" id="UP000308197">
    <property type="component" value="Unassembled WGS sequence"/>
</dbReference>
<dbReference type="Pfam" id="PF20209">
    <property type="entry name" value="DUF6570"/>
    <property type="match status" value="1"/>
</dbReference>
<feature type="region of interest" description="Disordered" evidence="1">
    <location>
        <begin position="53"/>
        <end position="73"/>
    </location>
</feature>
<dbReference type="InterPro" id="IPR025476">
    <property type="entry name" value="Helitron_helicase-like"/>
</dbReference>
<dbReference type="InterPro" id="IPR046700">
    <property type="entry name" value="DUF6570"/>
</dbReference>
<sequence length="914" mass="103133">MAVNLNLLTVNALLAAVRGRLSIPRSCYHSKANLISYIEAHADEELLTSLRDAASQNSSRVESRRRRRIEQQATRRVARRMEDERRDTGKFMELPSEDVVRDCYRQFFNATSNKAVEHSVCAVCAREVLVSEEAVHTFPLSALPHPERLVPRHPHIAHDLYRGMLLEPKGVGGFGGDQATLQRAMRGTVSTYELDVDGVTDMLSGNLMPRRPAILASLISITYVGVGALPKTWLQSTFRVRRSVVARALRWLKENNPKYYGNIVISDDILQELPEDDIPSEILGIVRQCTDVGVVDQEGSGYVPQPGDEEDAEEVSDVPEEDAGPGVVPLNVAGVVDTDLSKLKANDLMLWGLANLWKEGKEGGYLVRHGSQPVSDFAGGHVEGTGDNSEWLVPNFIERAFPCLYPYGTGGMEARRPVPVDMREHVRWALQYHDRRFRRHETFPFVVFGILQRRQALGSARVQMRRRNFERDARILSSITLEQLEKARREEEAHLPITDPAVQLLRRHVHATASRMQGSDQARYQIRSQIWSTVLKFGPPVLWVTWNPSDLHDPLAQVFAGNEIDLDAFVATSGPSVEERARTIAADPYAASKFFHFMVKTILETLLQVRTTTHTVKSAEGVLGRVAAYVGSVESQGRGTLHLHLLLWLRNTPSPEELRRLLQDEEFRSRMVRFIRANIHSYLPGLESAQSVKAIPKESDIAYNRPPHPDAADYDNQLAAFELRVARAEQVHTCKPRRCLVLKKGRLQCKRRAPFPCSDDDIVLPNGEWRSKRLFGYMNSWLPAVSVNARCNNDIKLLTSGADTRNITFYVACYSAKKQGKSHNLSAILADGFAYHEAHPKPEYLNSLLDQQRLLLFRMANSINREQELAAVMVISYLMGWGDVYRSHSYTPVFWSAFSAALLKEFPTLRKVEQ</sequence>